<reference evidence="1" key="1">
    <citation type="submission" date="2020-07" db="EMBL/GenBank/DDBJ databases">
        <title>Multicomponent nature underlies the extraordinary mechanical properties of spider dragline silk.</title>
        <authorList>
            <person name="Kono N."/>
            <person name="Nakamura H."/>
            <person name="Mori M."/>
            <person name="Yoshida Y."/>
            <person name="Ohtoshi R."/>
            <person name="Malay A.D."/>
            <person name="Moran D.A.P."/>
            <person name="Tomita M."/>
            <person name="Numata K."/>
            <person name="Arakawa K."/>
        </authorList>
    </citation>
    <scope>NUCLEOTIDE SEQUENCE</scope>
</reference>
<proteinExistence type="predicted"/>
<dbReference type="Proteomes" id="UP000887116">
    <property type="component" value="Unassembled WGS sequence"/>
</dbReference>
<dbReference type="EMBL" id="BMAO01020809">
    <property type="protein sequence ID" value="GFQ70055.1"/>
    <property type="molecule type" value="Genomic_DNA"/>
</dbReference>
<protein>
    <submittedName>
        <fullName evidence="1">Uncharacterized protein</fullName>
    </submittedName>
</protein>
<comment type="caution">
    <text evidence="1">The sequence shown here is derived from an EMBL/GenBank/DDBJ whole genome shotgun (WGS) entry which is preliminary data.</text>
</comment>
<sequence length="111" mass="12638">MGLNEPFSESDFQYDKFHILVMNTLSAVFSDDPVSIFAHMAKLLTSHLTRRITVRIDKSKLYNSRILARIHSAGDNCSVCRRFRGMSCTASLVPNLQFVSNSIYQVFVGFR</sequence>
<dbReference type="AlphaFoldDB" id="A0A8X6KAA1"/>
<gene>
    <name evidence="1" type="ORF">TNCT_292781</name>
</gene>
<evidence type="ECO:0000313" key="1">
    <source>
        <dbReference type="EMBL" id="GFQ70055.1"/>
    </source>
</evidence>
<keyword evidence="2" id="KW-1185">Reference proteome</keyword>
<organism evidence="1 2">
    <name type="scientific">Trichonephila clavata</name>
    <name type="common">Joro spider</name>
    <name type="synonym">Nephila clavata</name>
    <dbReference type="NCBI Taxonomy" id="2740835"/>
    <lineage>
        <taxon>Eukaryota</taxon>
        <taxon>Metazoa</taxon>
        <taxon>Ecdysozoa</taxon>
        <taxon>Arthropoda</taxon>
        <taxon>Chelicerata</taxon>
        <taxon>Arachnida</taxon>
        <taxon>Araneae</taxon>
        <taxon>Araneomorphae</taxon>
        <taxon>Entelegynae</taxon>
        <taxon>Araneoidea</taxon>
        <taxon>Nephilidae</taxon>
        <taxon>Trichonephila</taxon>
    </lineage>
</organism>
<name>A0A8X6KAA1_TRICU</name>
<evidence type="ECO:0000313" key="2">
    <source>
        <dbReference type="Proteomes" id="UP000887116"/>
    </source>
</evidence>
<accession>A0A8X6KAA1</accession>